<sequence>MAGNEWINSYLEAILDAGSSTKKRDDYVKLTKDAKFQHDNKQHQQQQQQLLKEEKPFSTTRYFVEEVITSFDESDLYRTWVKVIATRNSRERNNRLENMCWRIWHLARKKKQIAWDDARRLAKRRLEREQGRNDAADDLSELSEGEKEKGDPNVSEPIKNLSRINSDTQIWFDTDKSKHLYIVLISMHGLVRGENMELGRDSDTGGQVKYVVELARALANTKGVDRVDLLTRQITSAEVDSSYGEPIEMLSCPSHATGSCGAYIIRIPSGPRDKYIAKESLWPHIPEFVDGALNHIVNMARALGDQLNGGKPTWPYVIHGHYADAGEVAAHLSGALNVPMVLTGHSLGRNKFEQLLKQGRLSKEAINATYKIMRRIEGEELGLDAAEMVVTSTMQEIEEQWGLYDGFDLKLERKLRVRRRRGVSCLGRYMPRMVVIPPGMDFSYVTTQDSLENDGDLMSLLGSDDRAQNKTHLPQIWSEITILALMQIMRFFTNPHKPTILALSRPDPKKNVTTLLKAFGECQLLRELANLTLILGNREDIEDMSNSSSVVLTTVLKLIDRFDLYGQVAYPKHHKQSEVPEIYRLAAKTKGVFINPALVEPFGLTLIEAAAYGLPVVATKNGGPVDILKVLNNGLLVDPHDQNAIADALLKLVADKNLWAECRKNGLRNIHRFSWTEHCRNYLSRVEHCRNRHPTNRLEIMTIPEEPMSDSLRDVEDISLRFSIEGDIKLNGEIDAAARQKKIVEAFTRMASLKSNTGIVYSPGRRQMLFVIAADCYDSNGETTETFQAMIMNVMKDAGLCFGLGKIGFVLLTGSSFRETMQALSCCPVNIEDFDALVCNSGSEMYYPWKDMVADTDYEAHMAYRWPGENVRSMAMRLARTEDGAEDDITEYVAACSSRCYSYSIKPGAKTRRIDDLRQRLRMRGFRCNLVYTRAASRLNVVPLFASRIQALRYLSIRWAIDVSKVVLFVGEKGDTDYEDLLGGLHKTIVLKGTVAYGSGKLLRNEDNFKREDAVDQGNPNIKFVETSEGQNIAGALTKLRKCGWLNNPPLVCAHGGDSTNAFPNTMSAYSIALHSQVDCIEIDVSRSSDGVLFALHDRLRCKENVTRNVTVWRLDFYITQAGICSEYLVTALLKLGTLDQTSLNCESVLRDSCLRMLELKELDVYHQSDNSKIPTIEDALKLISASVRQVILDAKVGPPSYEKGLANDILSTVEKMQCKNCLIWAKSDSLVRDIIKLSSDVAVGYVVMVDPHTGARTNLLRMKGPKVAGVYHQLIDERMVKILHGREKKVYAWTVDDVDSMMRMLHMRADAIVTSNPTLLQRTMQDKRTQCLEEGFSLTR</sequence>
<comment type="pathway">
    <text evidence="1">Glycan biosynthesis; sucrose biosynthesis; sucrose from D-fructose 6-phosphate and UDP-alpha-D-glucose: step 1/2.</text>
</comment>
<dbReference type="UniPathway" id="UPA00371">
    <property type="reaction ID" value="UER00545"/>
</dbReference>
<dbReference type="InterPro" id="IPR000368">
    <property type="entry name" value="Sucrose_synth_GT-B1"/>
</dbReference>
<dbReference type="PANTHER" id="PTHR46039">
    <property type="entry name" value="SUCROSE-PHOSPHATE SYNTHASE 3-RELATED"/>
    <property type="match status" value="1"/>
</dbReference>
<dbReference type="Gene3D" id="3.90.1070.10">
    <property type="match status" value="1"/>
</dbReference>
<dbReference type="EMBL" id="KN411273">
    <property type="protein sequence ID" value="KHG18729.1"/>
    <property type="molecule type" value="Genomic_DNA"/>
</dbReference>
<dbReference type="GO" id="GO:0006629">
    <property type="term" value="P:lipid metabolic process"/>
    <property type="evidence" value="ECO:0007669"/>
    <property type="project" value="InterPro"/>
</dbReference>
<evidence type="ECO:0000256" key="3">
    <source>
        <dbReference type="ARBA" id="ARBA00011774"/>
    </source>
</evidence>
<dbReference type="Gene3D" id="3.40.50.1000">
    <property type="entry name" value="HAD superfamily/HAD-like"/>
    <property type="match status" value="1"/>
</dbReference>
<proteinExistence type="inferred from homology"/>
<keyword evidence="4" id="KW-0328">Glycosyltransferase</keyword>
<feature type="domain" description="GP-PDE" evidence="10">
    <location>
        <begin position="1050"/>
        <end position="1325"/>
    </location>
</feature>
<dbReference type="SUPFAM" id="SSF51695">
    <property type="entry name" value="PLC-like phosphodiesterases"/>
    <property type="match status" value="1"/>
</dbReference>
<evidence type="ECO:0000313" key="12">
    <source>
        <dbReference type="Proteomes" id="UP000032142"/>
    </source>
</evidence>
<dbReference type="InterPro" id="IPR012819">
    <property type="entry name" value="SPS_pln"/>
</dbReference>
<dbReference type="Pfam" id="PF05116">
    <property type="entry name" value="S6PP"/>
    <property type="match status" value="1"/>
</dbReference>
<dbReference type="InterPro" id="IPR017946">
    <property type="entry name" value="PLC-like_Pdiesterase_TIM-brl"/>
</dbReference>
<keyword evidence="6" id="KW-0319">Glycerol metabolism</keyword>
<reference evidence="12" key="1">
    <citation type="submission" date="2014-09" db="EMBL/GenBank/DDBJ databases">
        <authorList>
            <person name="Mudge J."/>
            <person name="Ramaraj T."/>
            <person name="Lindquist I.E."/>
            <person name="Bharti A.K."/>
            <person name="Sundararajan A."/>
            <person name="Cameron C.T."/>
            <person name="Woodward J.E."/>
            <person name="May G.D."/>
            <person name="Brubaker C."/>
            <person name="Broadhvest J."/>
            <person name="Wilkins T.A."/>
        </authorList>
    </citation>
    <scope>NUCLEOTIDE SEQUENCE</scope>
    <source>
        <strain evidence="12">cv. AKA8401</strain>
    </source>
</reference>
<dbReference type="InterPro" id="IPR030395">
    <property type="entry name" value="GP_PDE_dom"/>
</dbReference>
<dbReference type="GO" id="GO:0008889">
    <property type="term" value="F:glycerophosphodiester phosphodiesterase activity"/>
    <property type="evidence" value="ECO:0007669"/>
    <property type="project" value="UniProtKB-EC"/>
</dbReference>
<comment type="catalytic activity">
    <reaction evidence="8">
        <text>a sn-glycero-3-phosphodiester + H2O = an alcohol + sn-glycerol 3-phosphate + H(+)</text>
        <dbReference type="Rhea" id="RHEA:12969"/>
        <dbReference type="ChEBI" id="CHEBI:15377"/>
        <dbReference type="ChEBI" id="CHEBI:15378"/>
        <dbReference type="ChEBI" id="CHEBI:30879"/>
        <dbReference type="ChEBI" id="CHEBI:57597"/>
        <dbReference type="ChEBI" id="CHEBI:83408"/>
        <dbReference type="EC" id="3.1.4.46"/>
    </reaction>
</comment>
<dbReference type="InterPro" id="IPR001296">
    <property type="entry name" value="Glyco_trans_1"/>
</dbReference>
<dbReference type="Gene3D" id="3.20.20.190">
    <property type="entry name" value="Phosphatidylinositol (PI) phosphodiesterase"/>
    <property type="match status" value="1"/>
</dbReference>
<dbReference type="GO" id="GO:0046524">
    <property type="term" value="F:sucrose-phosphate synthase activity"/>
    <property type="evidence" value="ECO:0007669"/>
    <property type="project" value="UniProtKB-EC"/>
</dbReference>
<evidence type="ECO:0000256" key="4">
    <source>
        <dbReference type="ARBA" id="ARBA00022676"/>
    </source>
</evidence>
<comment type="similarity">
    <text evidence="2">Belongs to the glycosyltransferase 1 family.</text>
</comment>
<evidence type="ECO:0000259" key="10">
    <source>
        <dbReference type="PROSITE" id="PS51704"/>
    </source>
</evidence>
<keyword evidence="5" id="KW-0808">Transferase</keyword>
<dbReference type="Gene3D" id="3.40.50.2000">
    <property type="entry name" value="Glycogen Phosphorylase B"/>
    <property type="match status" value="2"/>
</dbReference>
<dbReference type="GO" id="GO:0005986">
    <property type="term" value="P:sucrose biosynthetic process"/>
    <property type="evidence" value="ECO:0007669"/>
    <property type="project" value="UniProtKB-UniPathway"/>
</dbReference>
<dbReference type="SUPFAM" id="SSF53756">
    <property type="entry name" value="UDP-Glycosyltransferase/glycogen phosphorylase"/>
    <property type="match status" value="1"/>
</dbReference>
<dbReference type="InterPro" id="IPR023214">
    <property type="entry name" value="HAD_sf"/>
</dbReference>
<evidence type="ECO:0000256" key="5">
    <source>
        <dbReference type="ARBA" id="ARBA00022679"/>
    </source>
</evidence>
<dbReference type="InterPro" id="IPR035659">
    <property type="entry name" value="SPS_C"/>
</dbReference>
<feature type="region of interest" description="Disordered" evidence="9">
    <location>
        <begin position="128"/>
        <end position="159"/>
    </location>
</feature>
<dbReference type="CDD" id="cd03800">
    <property type="entry name" value="GT4_sucrose_synthase"/>
    <property type="match status" value="1"/>
</dbReference>
<dbReference type="Pfam" id="PF00862">
    <property type="entry name" value="GT-B_Sucrose_synth"/>
    <property type="match status" value="1"/>
</dbReference>
<organism evidence="11 12">
    <name type="scientific">Gossypium arboreum</name>
    <name type="common">Tree cotton</name>
    <name type="synonym">Gossypium nanking</name>
    <dbReference type="NCBI Taxonomy" id="29729"/>
    <lineage>
        <taxon>Eukaryota</taxon>
        <taxon>Viridiplantae</taxon>
        <taxon>Streptophyta</taxon>
        <taxon>Embryophyta</taxon>
        <taxon>Tracheophyta</taxon>
        <taxon>Spermatophyta</taxon>
        <taxon>Magnoliopsida</taxon>
        <taxon>eudicotyledons</taxon>
        <taxon>Gunneridae</taxon>
        <taxon>Pentapetalae</taxon>
        <taxon>rosids</taxon>
        <taxon>malvids</taxon>
        <taxon>Malvales</taxon>
        <taxon>Malvaceae</taxon>
        <taxon>Malvoideae</taxon>
        <taxon>Gossypium</taxon>
    </lineage>
</organism>
<evidence type="ECO:0000256" key="1">
    <source>
        <dbReference type="ARBA" id="ARBA00005027"/>
    </source>
</evidence>
<gene>
    <name evidence="11" type="ORF">F383_02977</name>
</gene>
<evidence type="ECO:0000256" key="2">
    <source>
        <dbReference type="ARBA" id="ARBA00006530"/>
    </source>
</evidence>
<name>A0A0B0P3M2_GOSAR</name>
<dbReference type="InterPro" id="IPR044161">
    <property type="entry name" value="SPS"/>
</dbReference>
<evidence type="ECO:0000256" key="7">
    <source>
        <dbReference type="ARBA" id="ARBA00047471"/>
    </source>
</evidence>
<evidence type="ECO:0000256" key="9">
    <source>
        <dbReference type="SAM" id="MobiDB-lite"/>
    </source>
</evidence>
<evidence type="ECO:0000256" key="8">
    <source>
        <dbReference type="ARBA" id="ARBA00047512"/>
    </source>
</evidence>
<dbReference type="PANTHER" id="PTHR46039:SF1">
    <property type="entry name" value="SUCROSE-PHOSPHATE SYNTHASE 4"/>
    <property type="match status" value="1"/>
</dbReference>
<dbReference type="Proteomes" id="UP000032142">
    <property type="component" value="Unassembled WGS sequence"/>
</dbReference>
<protein>
    <submittedName>
        <fullName evidence="11">Putative sucrose-phosphate synthase 4</fullName>
    </submittedName>
</protein>
<dbReference type="CDD" id="cd16419">
    <property type="entry name" value="HAD_SPS"/>
    <property type="match status" value="1"/>
</dbReference>
<accession>A0A0B0P3M2</accession>
<keyword evidence="12" id="KW-1185">Reference proteome</keyword>
<dbReference type="PROSITE" id="PS51704">
    <property type="entry name" value="GP_PDE"/>
    <property type="match status" value="1"/>
</dbReference>
<dbReference type="Pfam" id="PF00534">
    <property type="entry name" value="Glycos_transf_1"/>
    <property type="match status" value="1"/>
</dbReference>
<comment type="catalytic activity">
    <reaction evidence="7">
        <text>beta-D-fructose 6-phosphate + UDP-alpha-D-glucose = sucrose 6(F)-phosphate + UDP + H(+)</text>
        <dbReference type="Rhea" id="RHEA:22172"/>
        <dbReference type="ChEBI" id="CHEBI:15378"/>
        <dbReference type="ChEBI" id="CHEBI:57634"/>
        <dbReference type="ChEBI" id="CHEBI:57723"/>
        <dbReference type="ChEBI" id="CHEBI:58223"/>
        <dbReference type="ChEBI" id="CHEBI:58885"/>
        <dbReference type="EC" id="2.4.1.14"/>
    </reaction>
</comment>
<dbReference type="Pfam" id="PF03009">
    <property type="entry name" value="GDPD"/>
    <property type="match status" value="1"/>
</dbReference>
<dbReference type="GO" id="GO:0006071">
    <property type="term" value="P:glycerol metabolic process"/>
    <property type="evidence" value="ECO:0007669"/>
    <property type="project" value="UniProtKB-KW"/>
</dbReference>
<dbReference type="CDD" id="cd08556">
    <property type="entry name" value="GDPD"/>
    <property type="match status" value="1"/>
</dbReference>
<evidence type="ECO:0000313" key="11">
    <source>
        <dbReference type="EMBL" id="KHG18729.1"/>
    </source>
</evidence>
<dbReference type="InterPro" id="IPR006380">
    <property type="entry name" value="SPP-like_dom"/>
</dbReference>
<evidence type="ECO:0000256" key="6">
    <source>
        <dbReference type="ARBA" id="ARBA00022798"/>
    </source>
</evidence>
<comment type="subunit">
    <text evidence="3">Homodimer or homotetramer.</text>
</comment>
<dbReference type="NCBIfam" id="TIGR02468">
    <property type="entry name" value="sucrsPsyn_pln"/>
    <property type="match status" value="1"/>
</dbReference>